<evidence type="ECO:0000313" key="1">
    <source>
        <dbReference type="EMBL" id="PIY96928.1"/>
    </source>
</evidence>
<name>A0A2M7RJJ8_9BACT</name>
<dbReference type="AlphaFoldDB" id="A0A2M7RJJ8"/>
<organism evidence="1 2">
    <name type="scientific">Candidatus Kerfeldbacteria bacterium CG_4_10_14_0_8_um_filter_42_10</name>
    <dbReference type="NCBI Taxonomy" id="2014248"/>
    <lineage>
        <taxon>Bacteria</taxon>
        <taxon>Candidatus Kerfeldiibacteriota</taxon>
    </lineage>
</organism>
<dbReference type="Gene3D" id="3.90.79.10">
    <property type="entry name" value="Nucleoside Triphosphate Pyrophosphohydrolase"/>
    <property type="match status" value="1"/>
</dbReference>
<dbReference type="InterPro" id="IPR015797">
    <property type="entry name" value="NUDIX_hydrolase-like_dom_sf"/>
</dbReference>
<comment type="caution">
    <text evidence="1">The sequence shown here is derived from an EMBL/GenBank/DDBJ whole genome shotgun (WGS) entry which is preliminary data.</text>
</comment>
<dbReference type="Proteomes" id="UP000230779">
    <property type="component" value="Unassembled WGS sequence"/>
</dbReference>
<gene>
    <name evidence="1" type="ORF">COY66_02030</name>
</gene>
<proteinExistence type="predicted"/>
<reference evidence="1 2" key="1">
    <citation type="submission" date="2017-09" db="EMBL/GenBank/DDBJ databases">
        <title>Depth-based differentiation of microbial function through sediment-hosted aquifers and enrichment of novel symbionts in the deep terrestrial subsurface.</title>
        <authorList>
            <person name="Probst A.J."/>
            <person name="Ladd B."/>
            <person name="Jarett J.K."/>
            <person name="Geller-Mcgrath D.E."/>
            <person name="Sieber C.M."/>
            <person name="Emerson J.B."/>
            <person name="Anantharaman K."/>
            <person name="Thomas B.C."/>
            <person name="Malmstrom R."/>
            <person name="Stieglmeier M."/>
            <person name="Klingl A."/>
            <person name="Woyke T."/>
            <person name="Ryan C.M."/>
            <person name="Banfield J.F."/>
        </authorList>
    </citation>
    <scope>NUCLEOTIDE SEQUENCE [LARGE SCALE GENOMIC DNA]</scope>
    <source>
        <strain evidence="1">CG_4_10_14_0_8_um_filter_42_10</strain>
    </source>
</reference>
<accession>A0A2M7RJJ8</accession>
<evidence type="ECO:0000313" key="2">
    <source>
        <dbReference type="Proteomes" id="UP000230779"/>
    </source>
</evidence>
<sequence>MSEIINTYLLDDPETIIPMERKEFYREQIEVYKKTGKPTRANDIIDIFIFNSHQELLVQKRSYDKTHNAGLLDKSIGGHVRYGDSADYSVMVETVQELQTPSIVLKNTEDFKKTLILLKDYLTTISIIRHSRSKIYIMEKIIDGKMVKIANKIHAYFGIYDGSIRPVDREAKGILFYTLPELEIEMKKFPRTFTQDMHVLIKELHPEIEIFLKLVLKQKSRQNKK</sequence>
<dbReference type="EMBL" id="PFMD01000024">
    <property type="protein sequence ID" value="PIY96928.1"/>
    <property type="molecule type" value="Genomic_DNA"/>
</dbReference>
<protein>
    <submittedName>
        <fullName evidence="1">Uncharacterized protein</fullName>
    </submittedName>
</protein>
<dbReference type="SUPFAM" id="SSF55811">
    <property type="entry name" value="Nudix"/>
    <property type="match status" value="1"/>
</dbReference>